<dbReference type="InterPro" id="IPR047114">
    <property type="entry name" value="YciF"/>
</dbReference>
<evidence type="ECO:0000313" key="3">
    <source>
        <dbReference type="Proteomes" id="UP000255024"/>
    </source>
</evidence>
<dbReference type="AlphaFoldDB" id="A0A378RJG0"/>
<dbReference type="EMBL" id="UGQL01000001">
    <property type="protein sequence ID" value="STZ27183.1"/>
    <property type="molecule type" value="Genomic_DNA"/>
</dbReference>
<evidence type="ECO:0000256" key="1">
    <source>
        <dbReference type="SAM" id="MobiDB-lite"/>
    </source>
</evidence>
<gene>
    <name evidence="2" type="primary">yciF</name>
    <name evidence="2" type="ORF">NCTC11179_00716</name>
</gene>
<accession>A0A378RJG0</accession>
<name>A0A378RJG0_MYROD</name>
<organism evidence="2 3">
    <name type="scientific">Myroides odoratus</name>
    <name type="common">Flavobacterium odoratum</name>
    <dbReference type="NCBI Taxonomy" id="256"/>
    <lineage>
        <taxon>Bacteria</taxon>
        <taxon>Pseudomonadati</taxon>
        <taxon>Bacteroidota</taxon>
        <taxon>Flavobacteriia</taxon>
        <taxon>Flavobacteriales</taxon>
        <taxon>Flavobacteriaceae</taxon>
        <taxon>Myroides</taxon>
    </lineage>
</organism>
<dbReference type="PANTHER" id="PTHR30565">
    <property type="entry name" value="PROTEIN YCIF"/>
    <property type="match status" value="1"/>
</dbReference>
<dbReference type="Proteomes" id="UP000255024">
    <property type="component" value="Unassembled WGS sequence"/>
</dbReference>
<keyword evidence="3" id="KW-1185">Reference proteome</keyword>
<dbReference type="InterPro" id="IPR010287">
    <property type="entry name" value="DUF892_YciF-like"/>
</dbReference>
<dbReference type="InterPro" id="IPR012347">
    <property type="entry name" value="Ferritin-like"/>
</dbReference>
<protein>
    <submittedName>
        <fullName evidence="2">Domain of uncharacterized function (DUF892)</fullName>
    </submittedName>
</protein>
<dbReference type="SUPFAM" id="SSF47240">
    <property type="entry name" value="Ferritin-like"/>
    <property type="match status" value="1"/>
</dbReference>
<dbReference type="RefSeq" id="WP_115090168.1">
    <property type="nucleotide sequence ID" value="NZ_CP068107.1"/>
</dbReference>
<proteinExistence type="predicted"/>
<evidence type="ECO:0000313" key="2">
    <source>
        <dbReference type="EMBL" id="STZ27183.1"/>
    </source>
</evidence>
<dbReference type="InterPro" id="IPR009078">
    <property type="entry name" value="Ferritin-like_SF"/>
</dbReference>
<feature type="compositionally biased region" description="Acidic residues" evidence="1">
    <location>
        <begin position="181"/>
        <end position="191"/>
    </location>
</feature>
<sequence length="216" mass="24443">MKNSNYTSQASTEFKKLFITLLKGIYNTEHAIIEALPTLIKAATTQELKDTLQDHEIVTRRQIMRLERIFRKLDITPEKQPCSVMETFEAITKKIIQVTPDGSMVRDAGLIVVAQQIEHYEIATYGGLIQFALAIDAYEIADLLEQTLEEEEETDFELTQIGECHINLEASEDEHSQKDGNEEDDESEDEIEQRSSSSSTKRNSASATKDKGAKQK</sequence>
<reference evidence="2 3" key="1">
    <citation type="submission" date="2018-06" db="EMBL/GenBank/DDBJ databases">
        <authorList>
            <consortium name="Pathogen Informatics"/>
            <person name="Doyle S."/>
        </authorList>
    </citation>
    <scope>NUCLEOTIDE SEQUENCE [LARGE SCALE GENOMIC DNA]</scope>
    <source>
        <strain evidence="2 3">NCTC11179</strain>
    </source>
</reference>
<dbReference type="Gene3D" id="1.20.1260.10">
    <property type="match status" value="1"/>
</dbReference>
<dbReference type="PANTHER" id="PTHR30565:SF9">
    <property type="entry name" value="PROTEIN YCIF"/>
    <property type="match status" value="1"/>
</dbReference>
<feature type="region of interest" description="Disordered" evidence="1">
    <location>
        <begin position="167"/>
        <end position="216"/>
    </location>
</feature>
<dbReference type="Pfam" id="PF05974">
    <property type="entry name" value="DUF892"/>
    <property type="match status" value="1"/>
</dbReference>